<gene>
    <name evidence="1" type="ORF">GCM10017577_18790</name>
</gene>
<name>A0A9W6NVD2_9PSEU</name>
<protein>
    <submittedName>
        <fullName evidence="1">Uncharacterized protein</fullName>
    </submittedName>
</protein>
<proteinExistence type="predicted"/>
<dbReference type="EMBL" id="BSFQ01000005">
    <property type="protein sequence ID" value="GLL10739.1"/>
    <property type="molecule type" value="Genomic_DNA"/>
</dbReference>
<evidence type="ECO:0000313" key="2">
    <source>
        <dbReference type="Proteomes" id="UP001143463"/>
    </source>
</evidence>
<reference evidence="1" key="2">
    <citation type="submission" date="2023-01" db="EMBL/GenBank/DDBJ databases">
        <authorList>
            <person name="Sun Q."/>
            <person name="Evtushenko L."/>
        </authorList>
    </citation>
    <scope>NUCLEOTIDE SEQUENCE</scope>
    <source>
        <strain evidence="1">VKM Ac-1069</strain>
    </source>
</reference>
<organism evidence="1 2">
    <name type="scientific">Pseudonocardia halophobica</name>
    <dbReference type="NCBI Taxonomy" id="29401"/>
    <lineage>
        <taxon>Bacteria</taxon>
        <taxon>Bacillati</taxon>
        <taxon>Actinomycetota</taxon>
        <taxon>Actinomycetes</taxon>
        <taxon>Pseudonocardiales</taxon>
        <taxon>Pseudonocardiaceae</taxon>
        <taxon>Pseudonocardia</taxon>
    </lineage>
</organism>
<reference evidence="1" key="1">
    <citation type="journal article" date="2014" name="Int. J. Syst. Evol. Microbiol.">
        <title>Complete genome sequence of Corynebacterium casei LMG S-19264T (=DSM 44701T), isolated from a smear-ripened cheese.</title>
        <authorList>
            <consortium name="US DOE Joint Genome Institute (JGI-PGF)"/>
            <person name="Walter F."/>
            <person name="Albersmeier A."/>
            <person name="Kalinowski J."/>
            <person name="Ruckert C."/>
        </authorList>
    </citation>
    <scope>NUCLEOTIDE SEQUENCE</scope>
    <source>
        <strain evidence="1">VKM Ac-1069</strain>
    </source>
</reference>
<sequence>MRSKLPAMTASILVLAALVVLGWSLVRAHRDGRRRFRLAQFRPAAPFAGMLPADRDRERLVAELRALPDSPADIETRLRI</sequence>
<comment type="caution">
    <text evidence="1">The sequence shown here is derived from an EMBL/GenBank/DDBJ whole genome shotgun (WGS) entry which is preliminary data.</text>
</comment>
<evidence type="ECO:0000313" key="1">
    <source>
        <dbReference type="EMBL" id="GLL10739.1"/>
    </source>
</evidence>
<dbReference type="Proteomes" id="UP001143463">
    <property type="component" value="Unassembled WGS sequence"/>
</dbReference>
<accession>A0A9W6NVD2</accession>
<dbReference type="AlphaFoldDB" id="A0A9W6NVD2"/>
<keyword evidence="2" id="KW-1185">Reference proteome</keyword>